<feature type="compositionally biased region" description="Polar residues" evidence="1">
    <location>
        <begin position="622"/>
        <end position="633"/>
    </location>
</feature>
<feature type="compositionally biased region" description="Polar residues" evidence="1">
    <location>
        <begin position="1170"/>
        <end position="1191"/>
    </location>
</feature>
<protein>
    <submittedName>
        <fullName evidence="2">Uncharacterized protein</fullName>
    </submittedName>
</protein>
<dbReference type="GO" id="GO:0005096">
    <property type="term" value="F:GTPase activator activity"/>
    <property type="evidence" value="ECO:0007669"/>
    <property type="project" value="InterPro"/>
</dbReference>
<feature type="compositionally biased region" description="Low complexity" evidence="1">
    <location>
        <begin position="187"/>
        <end position="197"/>
    </location>
</feature>
<proteinExistence type="predicted"/>
<reference evidence="2 3" key="1">
    <citation type="submission" date="2018-05" db="EMBL/GenBank/DDBJ databases">
        <title>Genome sequencing and assembly of the regulated plant pathogen Lachnellula willkommii and related sister species for the development of diagnostic species identification markers.</title>
        <authorList>
            <person name="Giroux E."/>
            <person name="Bilodeau G."/>
        </authorList>
    </citation>
    <scope>NUCLEOTIDE SEQUENCE [LARGE SCALE GENOMIC DNA]</scope>
    <source>
        <strain evidence="2 3">CBS 268.59</strain>
    </source>
</reference>
<feature type="region of interest" description="Disordered" evidence="1">
    <location>
        <begin position="1157"/>
        <end position="1201"/>
    </location>
</feature>
<feature type="compositionally biased region" description="Basic and acidic residues" evidence="1">
    <location>
        <begin position="175"/>
        <end position="186"/>
    </location>
</feature>
<evidence type="ECO:0000256" key="1">
    <source>
        <dbReference type="SAM" id="MobiDB-lite"/>
    </source>
</evidence>
<feature type="region of interest" description="Disordered" evidence="1">
    <location>
        <begin position="770"/>
        <end position="843"/>
    </location>
</feature>
<feature type="region of interest" description="Disordered" evidence="1">
    <location>
        <begin position="81"/>
        <end position="320"/>
    </location>
</feature>
<feature type="compositionally biased region" description="Polar residues" evidence="1">
    <location>
        <begin position="198"/>
        <end position="209"/>
    </location>
</feature>
<name>A0A8T9C2P4_9HELO</name>
<feature type="compositionally biased region" description="Polar residues" evidence="1">
    <location>
        <begin position="772"/>
        <end position="786"/>
    </location>
</feature>
<feature type="compositionally biased region" description="Low complexity" evidence="1">
    <location>
        <begin position="109"/>
        <end position="121"/>
    </location>
</feature>
<feature type="compositionally biased region" description="Polar residues" evidence="1">
    <location>
        <begin position="423"/>
        <end position="438"/>
    </location>
</feature>
<feature type="compositionally biased region" description="Low complexity" evidence="1">
    <location>
        <begin position="538"/>
        <end position="561"/>
    </location>
</feature>
<feature type="compositionally biased region" description="Acidic residues" evidence="1">
    <location>
        <begin position="996"/>
        <end position="1007"/>
    </location>
</feature>
<feature type="compositionally biased region" description="Low complexity" evidence="1">
    <location>
        <begin position="130"/>
        <end position="141"/>
    </location>
</feature>
<organism evidence="2 3">
    <name type="scientific">Lachnellula suecica</name>
    <dbReference type="NCBI Taxonomy" id="602035"/>
    <lineage>
        <taxon>Eukaryota</taxon>
        <taxon>Fungi</taxon>
        <taxon>Dikarya</taxon>
        <taxon>Ascomycota</taxon>
        <taxon>Pezizomycotina</taxon>
        <taxon>Leotiomycetes</taxon>
        <taxon>Helotiales</taxon>
        <taxon>Lachnaceae</taxon>
        <taxon>Lachnellula</taxon>
    </lineage>
</organism>
<feature type="non-terminal residue" evidence="2">
    <location>
        <position position="1"/>
    </location>
</feature>
<feature type="region of interest" description="Disordered" evidence="1">
    <location>
        <begin position="1050"/>
        <end position="1078"/>
    </location>
</feature>
<feature type="compositionally biased region" description="Polar residues" evidence="1">
    <location>
        <begin position="562"/>
        <end position="586"/>
    </location>
</feature>
<feature type="compositionally biased region" description="Basic and acidic residues" evidence="1">
    <location>
        <begin position="286"/>
        <end position="295"/>
    </location>
</feature>
<evidence type="ECO:0000313" key="3">
    <source>
        <dbReference type="Proteomes" id="UP000469558"/>
    </source>
</evidence>
<evidence type="ECO:0000313" key="2">
    <source>
        <dbReference type="EMBL" id="TVY68968.1"/>
    </source>
</evidence>
<feature type="region of interest" description="Disordered" evidence="1">
    <location>
        <begin position="622"/>
        <end position="642"/>
    </location>
</feature>
<feature type="region of interest" description="Disordered" evidence="1">
    <location>
        <begin position="537"/>
        <end position="586"/>
    </location>
</feature>
<dbReference type="OrthoDB" id="5346713at2759"/>
<dbReference type="Pfam" id="PF20162">
    <property type="entry name" value="Etd1"/>
    <property type="match status" value="1"/>
</dbReference>
<feature type="compositionally biased region" description="Polar residues" evidence="1">
    <location>
        <begin position="251"/>
        <end position="265"/>
    </location>
</feature>
<gene>
    <name evidence="2" type="ORF">LSUE1_G009937</name>
</gene>
<feature type="compositionally biased region" description="Basic and acidic residues" evidence="1">
    <location>
        <begin position="81"/>
        <end position="90"/>
    </location>
</feature>
<keyword evidence="3" id="KW-1185">Reference proteome</keyword>
<sequence length="1201" mass="130213">RGGGKLDGTAWLHGLPGNFLLAWSVLYNVSESLYALDNSSGLFLACWSACKGRLLTMKTVPSLVASSTVGIAAVGLALGKPERAASERPSSKKRKAGELADFDAYRNGSSSPSSRPATSSTVITPEHKVPQPTTSSNPPQTHKTRPPSSKLDALNNSSGRRLSIARHGEVSSPLEHSEEMGRRDSGSSRGSWIRRLSTLPNSYNNSPRSSVGPDSPSLAFSHGSAAPIVSDPVDTPPRQPPNKLVKRASTRGASGSVTRSGSKSEVPTLRRPATSHQRSVTLQQQFRDDSTKDFLQHTPTRQAHTTPSSKNNTPERTTWRLYFVSRPTRLSKERPSGKSYDGNLQNFQSTSKRVLPDEDTRPTLLKPAMIDMKKSNGTDYYDEEGLKFDDMGVDDLINENDVPLPSTEVSDERQKRPRRSLSMHFSSPTSWISRTGSLRGNKRNVEGRSGGKRYSSAPVSTMPGRSVVSAHGKGSTRPRMIMDPTVFQRQPMSPAAGSSPKDPFGSSFQARARNSSSPLPPLSRLSSFNVDLARLGLSSSSSSGPCRSPTPNTTATPNSSAGHVSSHPSNFASHISKPSRTSQVTENTLVGSDNEAKGFASADEEDLDFQSETVFDSLRSGATGSIRSRNTPLDSLFDESPPSVNGNLKNKRLSIHEMLGNGGFSDEHSRIVEEDEGMSTPIKGPRFSHEEDFETPVRLAAMDSDNFPSSPPSFALATKDFSRLSLDDEEDDEDWTRDDENMAMSSQLSPPSSSLNSRRVSSNFRAALADLTHSTSPNGNGNSPASTERPERPKSNVFDWSEPSSAEKLDHMGNSPRPKTAHVKQIADGRGGRAVGRRGPSALHIRSQSVPVVPDTAGQREHSKLTPKFGTWGLGAKGVSEDWDNDFEFEGTSFAVVDDGDTKMENSGMLVPPAIQASQANVVGHVGQIREVCLLVEDLKRLRILAKEKDLLEGSSAPLWKEAEGIIALAVPDEEDLTLSPPHSPSSIMFERESVDDPDDESDAEELVSPDAPFDLMKANGRPYGFVYDGNTVRRRSVLSYEDDIFGAGITKPASKDHLRPPPTSPRPSSIRSASDVARSVMETMHQHRATSDPLLKEMSAQSSSKMPFDTTSLRDLVHRASVLSRTLADLIRRADGRSPSPEAVVQRESSPAFTRVFTDPMASPPKNLPRSQSNNSILNGSLDSSPTRSLGQRLHMMTVV</sequence>
<feature type="compositionally biased region" description="Polar residues" evidence="1">
    <location>
        <begin position="297"/>
        <end position="316"/>
    </location>
</feature>
<dbReference type="AlphaFoldDB" id="A0A8T9C2P4"/>
<dbReference type="InterPro" id="IPR045342">
    <property type="entry name" value="Etd1"/>
</dbReference>
<dbReference type="EMBL" id="QGMK01001356">
    <property type="protein sequence ID" value="TVY68968.1"/>
    <property type="molecule type" value="Genomic_DNA"/>
</dbReference>
<dbReference type="Proteomes" id="UP000469558">
    <property type="component" value="Unassembled WGS sequence"/>
</dbReference>
<feature type="compositionally biased region" description="Polar residues" evidence="1">
    <location>
        <begin position="274"/>
        <end position="285"/>
    </location>
</feature>
<feature type="non-terminal residue" evidence="2">
    <location>
        <position position="1201"/>
    </location>
</feature>
<feature type="region of interest" description="Disordered" evidence="1">
    <location>
        <begin position="397"/>
        <end position="524"/>
    </location>
</feature>
<accession>A0A8T9C2P4</accession>
<feature type="region of interest" description="Disordered" evidence="1">
    <location>
        <begin position="976"/>
        <end position="1007"/>
    </location>
</feature>
<dbReference type="GO" id="GO:1902412">
    <property type="term" value="P:regulation of mitotic cytokinesis"/>
    <property type="evidence" value="ECO:0007669"/>
    <property type="project" value="InterPro"/>
</dbReference>
<comment type="caution">
    <text evidence="2">The sequence shown here is derived from an EMBL/GenBank/DDBJ whole genome shotgun (WGS) entry which is preliminary data.</text>
</comment>
<feature type="region of interest" description="Disordered" evidence="1">
    <location>
        <begin position="326"/>
        <end position="345"/>
    </location>
</feature>